<sequence>MAQALREALMQSSSAQSAEYVIGAAFCCYTSILDPRVKTNVLVGCKGENEVTCLKAKFCLIPKEKHMGVSLALKPDEIWRNRGGMIASLALYCVELQLNMPTTLIHCSNSACCLRSAAAFPLADPVAKPVCAVCCVRFLPAPMGILAPPMSGKPLFPFATLVMQR</sequence>
<dbReference type="AlphaFoldDB" id="A0A0M0J493"/>
<gene>
    <name evidence="1" type="ORF">Ctob_005310</name>
</gene>
<evidence type="ECO:0000313" key="2">
    <source>
        <dbReference type="Proteomes" id="UP000037460"/>
    </source>
</evidence>
<reference evidence="2" key="1">
    <citation type="journal article" date="2015" name="PLoS Genet.">
        <title>Genome Sequence and Transcriptome Analyses of Chrysochromulina tobin: Metabolic Tools for Enhanced Algal Fitness in the Prominent Order Prymnesiales (Haptophyceae).</title>
        <authorList>
            <person name="Hovde B.T."/>
            <person name="Deodato C.R."/>
            <person name="Hunsperger H.M."/>
            <person name="Ryken S.A."/>
            <person name="Yost W."/>
            <person name="Jha R.K."/>
            <person name="Patterson J."/>
            <person name="Monnat R.J. Jr."/>
            <person name="Barlow S.B."/>
            <person name="Starkenburg S.R."/>
            <person name="Cattolico R.A."/>
        </authorList>
    </citation>
    <scope>NUCLEOTIDE SEQUENCE</scope>
    <source>
        <strain evidence="2">CCMP291</strain>
    </source>
</reference>
<name>A0A0M0J493_9EUKA</name>
<accession>A0A0M0J493</accession>
<dbReference type="EMBL" id="JWZX01003365">
    <property type="protein sequence ID" value="KOO21404.1"/>
    <property type="molecule type" value="Genomic_DNA"/>
</dbReference>
<evidence type="ECO:0000313" key="1">
    <source>
        <dbReference type="EMBL" id="KOO21404.1"/>
    </source>
</evidence>
<dbReference type="Proteomes" id="UP000037460">
    <property type="component" value="Unassembled WGS sequence"/>
</dbReference>
<comment type="caution">
    <text evidence="1">The sequence shown here is derived from an EMBL/GenBank/DDBJ whole genome shotgun (WGS) entry which is preliminary data.</text>
</comment>
<proteinExistence type="predicted"/>
<keyword evidence="2" id="KW-1185">Reference proteome</keyword>
<protein>
    <submittedName>
        <fullName evidence="1">Uncharacterized protein</fullName>
    </submittedName>
</protein>
<organism evidence="1 2">
    <name type="scientific">Chrysochromulina tobinii</name>
    <dbReference type="NCBI Taxonomy" id="1460289"/>
    <lineage>
        <taxon>Eukaryota</taxon>
        <taxon>Haptista</taxon>
        <taxon>Haptophyta</taxon>
        <taxon>Prymnesiophyceae</taxon>
        <taxon>Prymnesiales</taxon>
        <taxon>Chrysochromulinaceae</taxon>
        <taxon>Chrysochromulina</taxon>
    </lineage>
</organism>